<organism evidence="2 3">
    <name type="scientific">Pseudomonas zhanjiangensis</name>
    <dbReference type="NCBI Taxonomy" id="3239015"/>
    <lineage>
        <taxon>Bacteria</taxon>
        <taxon>Pseudomonadati</taxon>
        <taxon>Pseudomonadota</taxon>
        <taxon>Gammaproteobacteria</taxon>
        <taxon>Pseudomonadales</taxon>
        <taxon>Pseudomonadaceae</taxon>
        <taxon>Pseudomonas</taxon>
    </lineage>
</organism>
<evidence type="ECO:0000313" key="2">
    <source>
        <dbReference type="EMBL" id="MEX6504388.1"/>
    </source>
</evidence>
<feature type="region of interest" description="Disordered" evidence="1">
    <location>
        <begin position="251"/>
        <end position="276"/>
    </location>
</feature>
<feature type="compositionally biased region" description="Polar residues" evidence="1">
    <location>
        <begin position="266"/>
        <end position="276"/>
    </location>
</feature>
<name>A0ABV3YYI1_9PSED</name>
<dbReference type="EMBL" id="JBFTEG010000024">
    <property type="protein sequence ID" value="MEX6504388.1"/>
    <property type="molecule type" value="Genomic_DNA"/>
</dbReference>
<evidence type="ECO:0000313" key="3">
    <source>
        <dbReference type="Proteomes" id="UP001560296"/>
    </source>
</evidence>
<accession>A0ABV3YYI1</accession>
<evidence type="ECO:0000256" key="1">
    <source>
        <dbReference type="SAM" id="MobiDB-lite"/>
    </source>
</evidence>
<dbReference type="RefSeq" id="WP_369289323.1">
    <property type="nucleotide sequence ID" value="NZ_JBFTEG010000024.1"/>
</dbReference>
<proteinExistence type="predicted"/>
<sequence length="276" mass="31409">MSSANLGNQLNQIVRMARAGMFDQGELAQLTYGAFDIAATSMQNMEQEEIEVVFPIGYNPDKTAMQTTRKYRKEQLLSKYQFLAFHQLSINAIVQLVTITETMLGDIIRAVVARYPQKLGSKRNISIQAVLELTTLEEVHLRATDTLLNELAYKSPAEFSEAMNQLLSVNLLECPAFHRYMEIKATRDIFIHNQGVANDVYIRKAGSHARARSGVSLPADIQYFLESYEQCLQISDWLELELHNHWHSSNYEDSKTPQMEMPLQEQEASTTAKDPE</sequence>
<dbReference type="Proteomes" id="UP001560296">
    <property type="component" value="Unassembled WGS sequence"/>
</dbReference>
<keyword evidence="3" id="KW-1185">Reference proteome</keyword>
<comment type="caution">
    <text evidence="2">The sequence shown here is derived from an EMBL/GenBank/DDBJ whole genome shotgun (WGS) entry which is preliminary data.</text>
</comment>
<reference evidence="2 3" key="1">
    <citation type="submission" date="2024-07" db="EMBL/GenBank/DDBJ databases">
        <authorList>
            <person name="Li M."/>
        </authorList>
    </citation>
    <scope>NUCLEOTIDE SEQUENCE [LARGE SCALE GENOMIC DNA]</scope>
    <source>
        <strain evidence="2 3">25A3E</strain>
    </source>
</reference>
<protein>
    <submittedName>
        <fullName evidence="2">Uncharacterized protein</fullName>
    </submittedName>
</protein>
<gene>
    <name evidence="2" type="ORF">AB5S05_20220</name>
</gene>